<dbReference type="Gene3D" id="3.30.160.60">
    <property type="entry name" value="Classic Zinc Finger"/>
    <property type="match status" value="1"/>
</dbReference>
<dbReference type="Proteomes" id="UP000008370">
    <property type="component" value="Unassembled WGS sequence"/>
</dbReference>
<dbReference type="KEGG" id="pco:PHACADRAFT_26579"/>
<dbReference type="GeneID" id="18919198"/>
<keyword evidence="1" id="KW-0479">Metal-binding</keyword>
<dbReference type="InterPro" id="IPR036236">
    <property type="entry name" value="Znf_C2H2_sf"/>
</dbReference>
<evidence type="ECO:0000259" key="3">
    <source>
        <dbReference type="PROSITE" id="PS50157"/>
    </source>
</evidence>
<dbReference type="SUPFAM" id="SSF57667">
    <property type="entry name" value="beta-beta-alpha zinc fingers"/>
    <property type="match status" value="1"/>
</dbReference>
<dbReference type="AlphaFoldDB" id="K5V5S3"/>
<organism evidence="4 5">
    <name type="scientific">Phanerochaete carnosa (strain HHB-10118-sp)</name>
    <name type="common">White-rot fungus</name>
    <name type="synonym">Peniophora carnosa</name>
    <dbReference type="NCBI Taxonomy" id="650164"/>
    <lineage>
        <taxon>Eukaryota</taxon>
        <taxon>Fungi</taxon>
        <taxon>Dikarya</taxon>
        <taxon>Basidiomycota</taxon>
        <taxon>Agaricomycotina</taxon>
        <taxon>Agaricomycetes</taxon>
        <taxon>Polyporales</taxon>
        <taxon>Phanerochaetaceae</taxon>
        <taxon>Phanerochaete</taxon>
    </lineage>
</organism>
<reference evidence="4 5" key="1">
    <citation type="journal article" date="2012" name="BMC Genomics">
        <title>Comparative genomics of the white-rot fungi, Phanerochaete carnosa and P. chrysosporium, to elucidate the genetic basis of the distinct wood types they colonize.</title>
        <authorList>
            <person name="Suzuki H."/>
            <person name="MacDonald J."/>
            <person name="Syed K."/>
            <person name="Salamov A."/>
            <person name="Hori C."/>
            <person name="Aerts A."/>
            <person name="Henrissat B."/>
            <person name="Wiebenga A."/>
            <person name="vanKuyk P.A."/>
            <person name="Barry K."/>
            <person name="Lindquist E."/>
            <person name="LaButti K."/>
            <person name="Lapidus A."/>
            <person name="Lucas S."/>
            <person name="Coutinho P."/>
            <person name="Gong Y."/>
            <person name="Samejima M."/>
            <person name="Mahadevan R."/>
            <person name="Abou-Zaid M."/>
            <person name="de Vries R.P."/>
            <person name="Igarashi K."/>
            <person name="Yadav J.S."/>
            <person name="Grigoriev I.V."/>
            <person name="Master E.R."/>
        </authorList>
    </citation>
    <scope>NUCLEOTIDE SEQUENCE [LARGE SCALE GENOMIC DNA]</scope>
    <source>
        <strain evidence="4 5">HHB-10118-sp</strain>
    </source>
</reference>
<sequence length="685" mass="74671">MTRSKVQSRRGKQQKGAVVISLFEDVPRTSSSWPAEIPASMTHVYRVNALNTDIDGVSPFASTGPLEMFEHMFQLEGTRGRNMTKSADDDGSELLPSHGDTQTSLNMPYDPQDRVGLHDALLAVYTQASRSIHCEADNTQHQQTRPTPLTDGLASARTSSGGHHLRWHHQFSVAAPGCAPSRSLSPDHTGSSASISMSRRSSLATVELESSRGPSPVSQGSSMSSIDAPDPTYRPVSLGCTPSLDDAYMYSSANALPFAHPLLPQQPYHRPPSLYVHQPTLYRRPAHLSYQDCGTMQRPMQLGSQHLDYPPDIRAQSPTEVAHEAAVHHVVNAPASISCQEQAGSSPRHAPLVQQDIQRTNQPAVIPVLYPLHSGSWYTSDGFLSRDQRTGTLDSWRPHSVASNCHQLPVLTPSQAFKDFMADLGRPAQHSTSSQPLLPPVHAPPLHSVRPHGFSFSVPLRPSAGYQNVPKERDWTAHFEALGRKGRKKRSSRKQNGQNEESEAGQVETYQCPMCDRNFGRRNGLAIHMKWHYKERDEDSYFRGLGIAIPPLNIPRRIHGLSSAAIAQPPHVSQMAAASEIAPSGSTSSNHTSPPMGSLLYPETDAQPTRPLSASTTLLSISTMDSLPGPITPLATPPPSPGGSRVSSLVRLSVADILSARGGRLRSESTRSMWDLFGSDDQESR</sequence>
<feature type="region of interest" description="Disordered" evidence="2">
    <location>
        <begin position="136"/>
        <end position="161"/>
    </location>
</feature>
<dbReference type="EMBL" id="JH930470">
    <property type="protein sequence ID" value="EKM58036.1"/>
    <property type="molecule type" value="Genomic_DNA"/>
</dbReference>
<keyword evidence="1" id="KW-0863">Zinc-finger</keyword>
<feature type="domain" description="C2H2-type" evidence="3">
    <location>
        <begin position="510"/>
        <end position="537"/>
    </location>
</feature>
<dbReference type="OrthoDB" id="10688950at2759"/>
<dbReference type="InParanoid" id="K5V5S3"/>
<proteinExistence type="predicted"/>
<keyword evidence="1" id="KW-0862">Zinc</keyword>
<dbReference type="GO" id="GO:0008270">
    <property type="term" value="F:zinc ion binding"/>
    <property type="evidence" value="ECO:0007669"/>
    <property type="project" value="UniProtKB-KW"/>
</dbReference>
<feature type="region of interest" description="Disordered" evidence="2">
    <location>
        <begin position="178"/>
        <end position="231"/>
    </location>
</feature>
<dbReference type="HOGENOM" id="CLU_389372_0_0_1"/>
<evidence type="ECO:0000313" key="4">
    <source>
        <dbReference type="EMBL" id="EKM58036.1"/>
    </source>
</evidence>
<evidence type="ECO:0000256" key="1">
    <source>
        <dbReference type="PROSITE-ProRule" id="PRU00042"/>
    </source>
</evidence>
<feature type="compositionally biased region" description="Polar residues" evidence="2">
    <location>
        <begin position="584"/>
        <end position="595"/>
    </location>
</feature>
<dbReference type="RefSeq" id="XP_007392720.1">
    <property type="nucleotide sequence ID" value="XM_007392658.1"/>
</dbReference>
<evidence type="ECO:0000256" key="2">
    <source>
        <dbReference type="SAM" id="MobiDB-lite"/>
    </source>
</evidence>
<feature type="compositionally biased region" description="Low complexity" evidence="2">
    <location>
        <begin position="213"/>
        <end position="225"/>
    </location>
</feature>
<keyword evidence="5" id="KW-1185">Reference proteome</keyword>
<dbReference type="InterPro" id="IPR013087">
    <property type="entry name" value="Znf_C2H2_type"/>
</dbReference>
<name>K5V5S3_PHACS</name>
<gene>
    <name evidence="4" type="ORF">PHACADRAFT_26579</name>
</gene>
<dbReference type="PROSITE" id="PS50157">
    <property type="entry name" value="ZINC_FINGER_C2H2_2"/>
    <property type="match status" value="1"/>
</dbReference>
<feature type="compositionally biased region" description="Low complexity" evidence="2">
    <location>
        <begin position="191"/>
        <end position="202"/>
    </location>
</feature>
<evidence type="ECO:0000313" key="5">
    <source>
        <dbReference type="Proteomes" id="UP000008370"/>
    </source>
</evidence>
<accession>K5V5S3</accession>
<feature type="region of interest" description="Disordered" evidence="2">
    <location>
        <begin position="579"/>
        <end position="611"/>
    </location>
</feature>
<dbReference type="PROSITE" id="PS00028">
    <property type="entry name" value="ZINC_FINGER_C2H2_1"/>
    <property type="match status" value="1"/>
</dbReference>
<protein>
    <recommendedName>
        <fullName evidence="3">C2H2-type domain-containing protein</fullName>
    </recommendedName>
</protein>
<feature type="region of interest" description="Disordered" evidence="2">
    <location>
        <begin position="481"/>
        <end position="506"/>
    </location>
</feature>
<feature type="compositionally biased region" description="Basic residues" evidence="2">
    <location>
        <begin position="484"/>
        <end position="493"/>
    </location>
</feature>